<keyword evidence="4 8" id="KW-0812">Transmembrane</keyword>
<sequence>MNPTRRTARQITLPGSHFAAVDGLRAVAILSVLVFHTGLYSNGLFGVDIFFVLSGFLITLTLLREHHRDGTVRLGRFYLRRVKRLLPMLIVVLGLTLWAVSAFGSPAQIGRFSEQAIASLVYVTNWEQILAGQSYWDGFGQINPLGHMWSLAITEQFYLVWPIVIVLILVAGRRRTTERAFAWQRSLGRPVAVLVIGLAALALAAAQPMLRFDGSNSDRMYLGTDTHVAGLIAGSVAASVVYLWLRRSAVRAQRGKTSSLSPVTLRVKNLVLTVTTSALSAGVASTIVLLSLMAHDYSQEWLYRWGFAAVAVLGAVLVVTLTSKHNVVVRVLAFKPLVEIGKVSYTLFLVHLPIYWLILAVQPYSTPVDLLIIGLPASLLLASALHHLVAEPIRMRRWKFKGTTAFVSAVAATAAGVLLVPSLAVAKPMGTGDTTVLTLGDSLANDFAAALALDESARFTVVDGGLPGCGISGGIAQRTAGGVTQKAPATCNPWEERWKKQIAETRPDVIVVNLAWDAVTQNINGRWSDLRDPEFAQNFRNQLGQLASITEPLGIPVLIADSRLYSGVIEPEQAHAFNTLLAEFVATRSTIHALNLQEQVCGPDECSTVLPDGSARYIDDRVHFSAAGKAALAPWLAEAALSVRA</sequence>
<feature type="transmembrane region" description="Helical" evidence="8">
    <location>
        <begin position="343"/>
        <end position="364"/>
    </location>
</feature>
<keyword evidence="12" id="KW-1185">Reference proteome</keyword>
<feature type="transmembrane region" description="Helical" evidence="8">
    <location>
        <begin position="370"/>
        <end position="390"/>
    </location>
</feature>
<protein>
    <submittedName>
        <fullName evidence="11">Peptidoglycan/LPS O-acetylase OafA/YrhL</fullName>
    </submittedName>
</protein>
<dbReference type="OrthoDB" id="3404679at2"/>
<evidence type="ECO:0000256" key="7">
    <source>
        <dbReference type="ARBA" id="ARBA00023315"/>
    </source>
</evidence>
<feature type="domain" description="Acyltransferase 3" evidence="9">
    <location>
        <begin position="19"/>
        <end position="385"/>
    </location>
</feature>
<keyword evidence="5 8" id="KW-1133">Transmembrane helix</keyword>
<evidence type="ECO:0000259" key="9">
    <source>
        <dbReference type="Pfam" id="PF01757"/>
    </source>
</evidence>
<dbReference type="InterPro" id="IPR036514">
    <property type="entry name" value="SGNH_hydro_sf"/>
</dbReference>
<reference evidence="11 12" key="1">
    <citation type="submission" date="2019-02" db="EMBL/GenBank/DDBJ databases">
        <title>Sequencing the genomes of 1000 actinobacteria strains.</title>
        <authorList>
            <person name="Klenk H.-P."/>
        </authorList>
    </citation>
    <scope>NUCLEOTIDE SEQUENCE [LARGE SCALE GENOMIC DNA]</scope>
    <source>
        <strain evidence="11 12">DSM 18319</strain>
    </source>
</reference>
<comment type="caution">
    <text evidence="11">The sequence shown here is derived from an EMBL/GenBank/DDBJ whole genome shotgun (WGS) entry which is preliminary data.</text>
</comment>
<gene>
    <name evidence="11" type="ORF">EV379_2249</name>
</gene>
<evidence type="ECO:0000313" key="12">
    <source>
        <dbReference type="Proteomes" id="UP000291483"/>
    </source>
</evidence>
<dbReference type="GO" id="GO:0009103">
    <property type="term" value="P:lipopolysaccharide biosynthetic process"/>
    <property type="evidence" value="ECO:0007669"/>
    <property type="project" value="TreeGrafter"/>
</dbReference>
<dbReference type="EMBL" id="SHLC01000001">
    <property type="protein sequence ID" value="RZU65910.1"/>
    <property type="molecule type" value="Genomic_DNA"/>
</dbReference>
<evidence type="ECO:0000313" key="11">
    <source>
        <dbReference type="EMBL" id="RZU65910.1"/>
    </source>
</evidence>
<dbReference type="InterPro" id="IPR050879">
    <property type="entry name" value="Acyltransferase_3"/>
</dbReference>
<evidence type="ECO:0000256" key="4">
    <source>
        <dbReference type="ARBA" id="ARBA00022692"/>
    </source>
</evidence>
<feature type="transmembrane region" description="Helical" evidence="8">
    <location>
        <begin position="270"/>
        <end position="295"/>
    </location>
</feature>
<dbReference type="Gene3D" id="3.40.50.1110">
    <property type="entry name" value="SGNH hydrolase"/>
    <property type="match status" value="1"/>
</dbReference>
<keyword evidence="7" id="KW-0012">Acyltransferase</keyword>
<feature type="transmembrane region" description="Helical" evidence="8">
    <location>
        <begin position="45"/>
        <end position="64"/>
    </location>
</feature>
<evidence type="ECO:0000256" key="1">
    <source>
        <dbReference type="ARBA" id="ARBA00004651"/>
    </source>
</evidence>
<evidence type="ECO:0000256" key="8">
    <source>
        <dbReference type="SAM" id="Phobius"/>
    </source>
</evidence>
<keyword evidence="6 8" id="KW-0472">Membrane</keyword>
<dbReference type="GO" id="GO:0005886">
    <property type="term" value="C:plasma membrane"/>
    <property type="evidence" value="ECO:0007669"/>
    <property type="project" value="UniProtKB-SubCell"/>
</dbReference>
<comment type="subcellular location">
    <subcellularLocation>
        <location evidence="1">Cell membrane</location>
        <topology evidence="1">Multi-pass membrane protein</topology>
    </subcellularLocation>
</comment>
<dbReference type="InterPro" id="IPR002656">
    <property type="entry name" value="Acyl_transf_3_dom"/>
</dbReference>
<dbReference type="Pfam" id="PF19040">
    <property type="entry name" value="SGNH"/>
    <property type="match status" value="1"/>
</dbReference>
<dbReference type="SUPFAM" id="SSF52266">
    <property type="entry name" value="SGNH hydrolase"/>
    <property type="match status" value="1"/>
</dbReference>
<keyword evidence="3" id="KW-0808">Transferase</keyword>
<dbReference type="PANTHER" id="PTHR23028">
    <property type="entry name" value="ACETYLTRANSFERASE"/>
    <property type="match status" value="1"/>
</dbReference>
<feature type="transmembrane region" description="Helical" evidence="8">
    <location>
        <begin position="20"/>
        <end position="39"/>
    </location>
</feature>
<feature type="transmembrane region" description="Helical" evidence="8">
    <location>
        <begin position="228"/>
        <end position="245"/>
    </location>
</feature>
<name>A0A4Q8AMS5_9MICO</name>
<proteinExistence type="predicted"/>
<organism evidence="11 12">
    <name type="scientific">Microterricola gilva</name>
    <dbReference type="NCBI Taxonomy" id="393267"/>
    <lineage>
        <taxon>Bacteria</taxon>
        <taxon>Bacillati</taxon>
        <taxon>Actinomycetota</taxon>
        <taxon>Actinomycetes</taxon>
        <taxon>Micrococcales</taxon>
        <taxon>Microbacteriaceae</taxon>
        <taxon>Microterricola</taxon>
    </lineage>
</organism>
<feature type="transmembrane region" description="Helical" evidence="8">
    <location>
        <begin position="301"/>
        <end position="322"/>
    </location>
</feature>
<feature type="transmembrane region" description="Helical" evidence="8">
    <location>
        <begin position="148"/>
        <end position="170"/>
    </location>
</feature>
<dbReference type="GO" id="GO:0016747">
    <property type="term" value="F:acyltransferase activity, transferring groups other than amino-acyl groups"/>
    <property type="evidence" value="ECO:0007669"/>
    <property type="project" value="InterPro"/>
</dbReference>
<evidence type="ECO:0000256" key="2">
    <source>
        <dbReference type="ARBA" id="ARBA00022475"/>
    </source>
</evidence>
<evidence type="ECO:0000256" key="5">
    <source>
        <dbReference type="ARBA" id="ARBA00022989"/>
    </source>
</evidence>
<feature type="transmembrane region" description="Helical" evidence="8">
    <location>
        <begin position="402"/>
        <end position="424"/>
    </location>
</feature>
<evidence type="ECO:0000259" key="10">
    <source>
        <dbReference type="Pfam" id="PF19040"/>
    </source>
</evidence>
<dbReference type="AlphaFoldDB" id="A0A4Q8AMS5"/>
<dbReference type="Pfam" id="PF01757">
    <property type="entry name" value="Acyl_transf_3"/>
    <property type="match status" value="1"/>
</dbReference>
<feature type="transmembrane region" description="Helical" evidence="8">
    <location>
        <begin position="85"/>
        <end position="104"/>
    </location>
</feature>
<dbReference type="InterPro" id="IPR043968">
    <property type="entry name" value="SGNH"/>
</dbReference>
<evidence type="ECO:0000256" key="3">
    <source>
        <dbReference type="ARBA" id="ARBA00022679"/>
    </source>
</evidence>
<evidence type="ECO:0000256" key="6">
    <source>
        <dbReference type="ARBA" id="ARBA00023136"/>
    </source>
</evidence>
<keyword evidence="2" id="KW-1003">Cell membrane</keyword>
<feature type="transmembrane region" description="Helical" evidence="8">
    <location>
        <begin position="191"/>
        <end position="208"/>
    </location>
</feature>
<dbReference type="PANTHER" id="PTHR23028:SF53">
    <property type="entry name" value="ACYL_TRANSF_3 DOMAIN-CONTAINING PROTEIN"/>
    <property type="match status" value="1"/>
</dbReference>
<dbReference type="Proteomes" id="UP000291483">
    <property type="component" value="Unassembled WGS sequence"/>
</dbReference>
<feature type="domain" description="SGNH" evidence="10">
    <location>
        <begin position="432"/>
        <end position="635"/>
    </location>
</feature>
<dbReference type="RefSeq" id="WP_130506184.1">
    <property type="nucleotide sequence ID" value="NZ_SHLC01000001.1"/>
</dbReference>
<accession>A0A4Q8AMS5</accession>